<proteinExistence type="predicted"/>
<reference evidence="2" key="1">
    <citation type="submission" date="2024-10" db="EMBL/GenBank/DDBJ databases">
        <authorList>
            <person name="Ryan C."/>
        </authorList>
    </citation>
    <scope>NUCLEOTIDE SEQUENCE [LARGE SCALE GENOMIC DNA]</scope>
</reference>
<comment type="caution">
    <text evidence="2">The sequence shown here is derived from an EMBL/GenBank/DDBJ whole genome shotgun (WGS) entry which is preliminary data.</text>
</comment>
<gene>
    <name evidence="2" type="ORF">URODEC1_LOCUS119947</name>
</gene>
<dbReference type="SUPFAM" id="SSF81383">
    <property type="entry name" value="F-box domain"/>
    <property type="match status" value="1"/>
</dbReference>
<evidence type="ECO:0000259" key="1">
    <source>
        <dbReference type="SMART" id="SM00256"/>
    </source>
</evidence>
<evidence type="ECO:0000313" key="3">
    <source>
        <dbReference type="Proteomes" id="UP001497457"/>
    </source>
</evidence>
<keyword evidence="3" id="KW-1185">Reference proteome</keyword>
<dbReference type="PANTHER" id="PTHR32133">
    <property type="entry name" value="OS07G0120400 PROTEIN"/>
    <property type="match status" value="1"/>
</dbReference>
<dbReference type="InterPro" id="IPR001810">
    <property type="entry name" value="F-box_dom"/>
</dbReference>
<dbReference type="AlphaFoldDB" id="A0ABC9GXQ7"/>
<organism evidence="2 3">
    <name type="scientific">Urochloa decumbens</name>
    <dbReference type="NCBI Taxonomy" id="240449"/>
    <lineage>
        <taxon>Eukaryota</taxon>
        <taxon>Viridiplantae</taxon>
        <taxon>Streptophyta</taxon>
        <taxon>Embryophyta</taxon>
        <taxon>Tracheophyta</taxon>
        <taxon>Spermatophyta</taxon>
        <taxon>Magnoliopsida</taxon>
        <taxon>Liliopsida</taxon>
        <taxon>Poales</taxon>
        <taxon>Poaceae</taxon>
        <taxon>PACMAD clade</taxon>
        <taxon>Panicoideae</taxon>
        <taxon>Panicodae</taxon>
        <taxon>Paniceae</taxon>
        <taxon>Melinidinae</taxon>
        <taxon>Urochloa</taxon>
    </lineage>
</organism>
<accession>A0ABC9GXQ7</accession>
<dbReference type="Proteomes" id="UP001497457">
    <property type="component" value="Unassembled WGS sequence"/>
</dbReference>
<dbReference type="SMART" id="SM00256">
    <property type="entry name" value="FBOX"/>
    <property type="match status" value="1"/>
</dbReference>
<dbReference type="PANTHER" id="PTHR32133:SF386">
    <property type="entry name" value="F-BOX DOMAIN-CONTAINING PROTEIN"/>
    <property type="match status" value="1"/>
</dbReference>
<name>A0ABC9GXQ7_9POAL</name>
<dbReference type="EMBL" id="CAXIPR030000558">
    <property type="protein sequence ID" value="CAM0146363.1"/>
    <property type="molecule type" value="Genomic_DNA"/>
</dbReference>
<dbReference type="Pfam" id="PF00646">
    <property type="entry name" value="F-box"/>
    <property type="match status" value="1"/>
</dbReference>
<feature type="domain" description="F-box" evidence="1">
    <location>
        <begin position="5"/>
        <end position="48"/>
    </location>
</feature>
<sequence length="384" mass="43035">MPRRLADELLEEILTRLPPDDPVSLVRAAAVCPRWRRVVSTRSFRHRFAQRHRTAPMLGLFANLKHWSEDKDEDGDYYKISSVRFVRATRFRPEDEDRRDLCAFDARHGRVLLVSTLQDAAVMGFEVWDPVMNELWELPNLARSSTSTWNAGVVCADDACDHLDCRRKPFRVVFLDSGREKMRAFVYSSESGAWSGPTYGPPAHDGVGFACPALVGNTLHFLMKWTNNILKYDVLTGRMAMIVMPHDVTGDFPVLTTAEDGGLGLARVETRDEGGVTVECALSLWSMETGPEGQVLWQQKGMIALDTLLNVNTNRIRLHNIAFAHGIGAFFVATGVAGTDDEWFSIDKSEEVRKENFGDGSANGVVPYTSFYTPEFRQYGVPPA</sequence>
<protein>
    <recommendedName>
        <fullName evidence="1">F-box domain-containing protein</fullName>
    </recommendedName>
</protein>
<dbReference type="InterPro" id="IPR036047">
    <property type="entry name" value="F-box-like_dom_sf"/>
</dbReference>
<evidence type="ECO:0000313" key="2">
    <source>
        <dbReference type="EMBL" id="CAM0146363.1"/>
    </source>
</evidence>
<dbReference type="Gene3D" id="1.20.1280.50">
    <property type="match status" value="1"/>
</dbReference>